<sequence length="50" mass="5523">VAADMKESVCRVSDTRYSEADSGPMPTTVYELPDGQELFLGQERVKMGEV</sequence>
<accession>A0A2J7WZ82</accession>
<feature type="non-terminal residue" evidence="1">
    <location>
        <position position="50"/>
    </location>
</feature>
<dbReference type="EMBL" id="PGGS01005324">
    <property type="protein sequence ID" value="PNG68772.1"/>
    <property type="molecule type" value="Genomic_DNA"/>
</dbReference>
<proteinExistence type="predicted"/>
<dbReference type="OrthoDB" id="5132116at2759"/>
<gene>
    <name evidence="1" type="ORF">TSOC_015413</name>
</gene>
<dbReference type="InterPro" id="IPR004000">
    <property type="entry name" value="Actin"/>
</dbReference>
<keyword evidence="2" id="KW-1185">Reference proteome</keyword>
<dbReference type="AlphaFoldDB" id="A0A2J7WZ82"/>
<evidence type="ECO:0000313" key="2">
    <source>
        <dbReference type="Proteomes" id="UP000236333"/>
    </source>
</evidence>
<dbReference type="Pfam" id="PF00022">
    <property type="entry name" value="Actin"/>
    <property type="match status" value="1"/>
</dbReference>
<reference evidence="1 2" key="1">
    <citation type="journal article" date="2017" name="Mol. Biol. Evol.">
        <title>The 4-celled Tetrabaena socialis nuclear genome reveals the essential components for genetic control of cell number at the origin of multicellularity in the volvocine lineage.</title>
        <authorList>
            <person name="Featherston J."/>
            <person name="Arakaki Y."/>
            <person name="Hanschen E.R."/>
            <person name="Ferris P.J."/>
            <person name="Michod R.E."/>
            <person name="Olson B.J.S.C."/>
            <person name="Nozaki H."/>
            <person name="Durand P.M."/>
        </authorList>
    </citation>
    <scope>NUCLEOTIDE SEQUENCE [LARGE SCALE GENOMIC DNA]</scope>
    <source>
        <strain evidence="1 2">NIES-571</strain>
    </source>
</reference>
<dbReference type="Gene3D" id="3.90.640.10">
    <property type="entry name" value="Actin, Chain A, domain 4"/>
    <property type="match status" value="1"/>
</dbReference>
<feature type="non-terminal residue" evidence="1">
    <location>
        <position position="1"/>
    </location>
</feature>
<comment type="caution">
    <text evidence="1">The sequence shown here is derived from an EMBL/GenBank/DDBJ whole genome shotgun (WGS) entry which is preliminary data.</text>
</comment>
<evidence type="ECO:0000313" key="1">
    <source>
        <dbReference type="EMBL" id="PNG68772.1"/>
    </source>
</evidence>
<name>A0A2J7WZ82_9CHLO</name>
<protein>
    <submittedName>
        <fullName evidence="1">Actin-related protein 4</fullName>
    </submittedName>
</protein>
<organism evidence="1 2">
    <name type="scientific">Tetrabaena socialis</name>
    <dbReference type="NCBI Taxonomy" id="47790"/>
    <lineage>
        <taxon>Eukaryota</taxon>
        <taxon>Viridiplantae</taxon>
        <taxon>Chlorophyta</taxon>
        <taxon>core chlorophytes</taxon>
        <taxon>Chlorophyceae</taxon>
        <taxon>CS clade</taxon>
        <taxon>Chlamydomonadales</taxon>
        <taxon>Tetrabaenaceae</taxon>
        <taxon>Tetrabaena</taxon>
    </lineage>
</organism>
<dbReference type="Proteomes" id="UP000236333">
    <property type="component" value="Unassembled WGS sequence"/>
</dbReference>